<evidence type="ECO:0000256" key="5">
    <source>
        <dbReference type="ARBA" id="ARBA00047512"/>
    </source>
</evidence>
<protein>
    <recommendedName>
        <fullName evidence="1">glycerophosphodiester phosphodiesterase</fullName>
        <ecNumber evidence="1">3.1.4.46</ecNumber>
    </recommendedName>
</protein>
<dbReference type="InterPro" id="IPR030395">
    <property type="entry name" value="GP_PDE_dom"/>
</dbReference>
<keyword evidence="8" id="KW-1185">Reference proteome</keyword>
<dbReference type="EMBL" id="CAUOFW020006525">
    <property type="protein sequence ID" value="CAK9175074.1"/>
    <property type="molecule type" value="Genomic_DNA"/>
</dbReference>
<evidence type="ECO:0000313" key="8">
    <source>
        <dbReference type="Proteomes" id="UP001642360"/>
    </source>
</evidence>
<evidence type="ECO:0000256" key="2">
    <source>
        <dbReference type="ARBA" id="ARBA00022729"/>
    </source>
</evidence>
<proteinExistence type="predicted"/>
<gene>
    <name evidence="7" type="ORF">ILEXP_LOCUS44868</name>
</gene>
<dbReference type="Gene3D" id="3.20.20.190">
    <property type="entry name" value="Phosphatidylinositol (PI) phosphodiesterase"/>
    <property type="match status" value="1"/>
</dbReference>
<comment type="caution">
    <text evidence="7">The sequence shown here is derived from an EMBL/GenBank/DDBJ whole genome shotgun (WGS) entry which is preliminary data.</text>
</comment>
<comment type="catalytic activity">
    <reaction evidence="5">
        <text>a sn-glycero-3-phosphodiester + H2O = an alcohol + sn-glycerol 3-phosphate + H(+)</text>
        <dbReference type="Rhea" id="RHEA:12969"/>
        <dbReference type="ChEBI" id="CHEBI:15377"/>
        <dbReference type="ChEBI" id="CHEBI:15378"/>
        <dbReference type="ChEBI" id="CHEBI:30879"/>
        <dbReference type="ChEBI" id="CHEBI:57597"/>
        <dbReference type="ChEBI" id="CHEBI:83408"/>
        <dbReference type="EC" id="3.1.4.46"/>
    </reaction>
</comment>
<dbReference type="Proteomes" id="UP001642360">
    <property type="component" value="Unassembled WGS sequence"/>
</dbReference>
<sequence>MLFLVAACLAQNKNASKTMKGLVLSHNRAGGDYPSITDLAYQKAIDDGADIIDCFVQMTKMEFSTAWRRPPLQGKLL</sequence>
<dbReference type="Pfam" id="PF03009">
    <property type="entry name" value="GDPD"/>
    <property type="match status" value="1"/>
</dbReference>
<dbReference type="GO" id="GO:0008889">
    <property type="term" value="F:glycerophosphodiester phosphodiesterase activity"/>
    <property type="evidence" value="ECO:0007669"/>
    <property type="project" value="UniProtKB-EC"/>
</dbReference>
<evidence type="ECO:0000256" key="1">
    <source>
        <dbReference type="ARBA" id="ARBA00012247"/>
    </source>
</evidence>
<keyword evidence="3" id="KW-0319">Glycerol metabolism</keyword>
<evidence type="ECO:0000256" key="4">
    <source>
        <dbReference type="ARBA" id="ARBA00022801"/>
    </source>
</evidence>
<reference evidence="7 8" key="1">
    <citation type="submission" date="2024-02" db="EMBL/GenBank/DDBJ databases">
        <authorList>
            <person name="Vignale AGUSTIN F."/>
            <person name="Sosa J E."/>
            <person name="Modenutti C."/>
        </authorList>
    </citation>
    <scope>NUCLEOTIDE SEQUENCE [LARGE SCALE GENOMIC DNA]</scope>
</reference>
<evidence type="ECO:0000259" key="6">
    <source>
        <dbReference type="PROSITE" id="PS51704"/>
    </source>
</evidence>
<dbReference type="InterPro" id="IPR017946">
    <property type="entry name" value="PLC-like_Pdiesterase_TIM-brl"/>
</dbReference>
<keyword evidence="4" id="KW-0378">Hydrolase</keyword>
<dbReference type="AlphaFoldDB" id="A0ABC8TZY3"/>
<dbReference type="PANTHER" id="PTHR43620:SF44">
    <property type="entry name" value="GLYCEROPHOSPHODIESTER PHOSPHODIESTERASE GDPDL6-RELATED"/>
    <property type="match status" value="1"/>
</dbReference>
<feature type="domain" description="GP-PDE" evidence="6">
    <location>
        <begin position="21"/>
        <end position="77"/>
    </location>
</feature>
<evidence type="ECO:0000256" key="3">
    <source>
        <dbReference type="ARBA" id="ARBA00022798"/>
    </source>
</evidence>
<dbReference type="PANTHER" id="PTHR43620">
    <property type="entry name" value="GLYCEROPHOSPHORYL DIESTER PHOSPHODIESTERASE"/>
    <property type="match status" value="1"/>
</dbReference>
<keyword evidence="2" id="KW-0732">Signal</keyword>
<dbReference type="SUPFAM" id="SSF51695">
    <property type="entry name" value="PLC-like phosphodiesterases"/>
    <property type="match status" value="1"/>
</dbReference>
<name>A0ABC8TZY3_9AQUA</name>
<organism evidence="7 8">
    <name type="scientific">Ilex paraguariensis</name>
    <name type="common">yerba mate</name>
    <dbReference type="NCBI Taxonomy" id="185542"/>
    <lineage>
        <taxon>Eukaryota</taxon>
        <taxon>Viridiplantae</taxon>
        <taxon>Streptophyta</taxon>
        <taxon>Embryophyta</taxon>
        <taxon>Tracheophyta</taxon>
        <taxon>Spermatophyta</taxon>
        <taxon>Magnoliopsida</taxon>
        <taxon>eudicotyledons</taxon>
        <taxon>Gunneridae</taxon>
        <taxon>Pentapetalae</taxon>
        <taxon>asterids</taxon>
        <taxon>campanulids</taxon>
        <taxon>Aquifoliales</taxon>
        <taxon>Aquifoliaceae</taxon>
        <taxon>Ilex</taxon>
    </lineage>
</organism>
<dbReference type="GO" id="GO:0006071">
    <property type="term" value="P:glycerol metabolic process"/>
    <property type="evidence" value="ECO:0007669"/>
    <property type="project" value="UniProtKB-KW"/>
</dbReference>
<dbReference type="PROSITE" id="PS51704">
    <property type="entry name" value="GP_PDE"/>
    <property type="match status" value="1"/>
</dbReference>
<dbReference type="EC" id="3.1.4.46" evidence="1"/>
<accession>A0ABC8TZY3</accession>
<evidence type="ECO:0000313" key="7">
    <source>
        <dbReference type="EMBL" id="CAK9175074.1"/>
    </source>
</evidence>